<reference evidence="2 3" key="1">
    <citation type="submission" date="2018-03" db="EMBL/GenBank/DDBJ databases">
        <title>Draft Genome Sequences of the Obligatory Marine Myxobacteria Enhygromyxa salina SWB007.</title>
        <authorList>
            <person name="Poehlein A."/>
            <person name="Moghaddam J.A."/>
            <person name="Harms H."/>
            <person name="Alanjari M."/>
            <person name="Koenig G.M."/>
            <person name="Daniel R."/>
            <person name="Schaeberle T.F."/>
        </authorList>
    </citation>
    <scope>NUCLEOTIDE SEQUENCE [LARGE SCALE GENOMIC DNA]</scope>
    <source>
        <strain evidence="2 3">SWB007</strain>
    </source>
</reference>
<dbReference type="Proteomes" id="UP000238823">
    <property type="component" value="Unassembled WGS sequence"/>
</dbReference>
<gene>
    <name evidence="2" type="ORF">ENSA7_54920</name>
</gene>
<dbReference type="AlphaFoldDB" id="A0A2S9YC37"/>
<accession>A0A2S9YC37</accession>
<sequence length="32" mass="3207">MSARLLVDDGSAWMNNEAPDTDGLVAAGGGES</sequence>
<proteinExistence type="predicted"/>
<name>A0A2S9YC37_9BACT</name>
<evidence type="ECO:0000256" key="1">
    <source>
        <dbReference type="SAM" id="MobiDB-lite"/>
    </source>
</evidence>
<protein>
    <submittedName>
        <fullName evidence="2">Uncharacterized protein</fullName>
    </submittedName>
</protein>
<organism evidence="2 3">
    <name type="scientific">Enhygromyxa salina</name>
    <dbReference type="NCBI Taxonomy" id="215803"/>
    <lineage>
        <taxon>Bacteria</taxon>
        <taxon>Pseudomonadati</taxon>
        <taxon>Myxococcota</taxon>
        <taxon>Polyangia</taxon>
        <taxon>Nannocystales</taxon>
        <taxon>Nannocystaceae</taxon>
        <taxon>Enhygromyxa</taxon>
    </lineage>
</organism>
<dbReference type="EMBL" id="PVNL01000111">
    <property type="protein sequence ID" value="PRQ02663.1"/>
    <property type="molecule type" value="Genomic_DNA"/>
</dbReference>
<evidence type="ECO:0000313" key="3">
    <source>
        <dbReference type="Proteomes" id="UP000238823"/>
    </source>
</evidence>
<evidence type="ECO:0000313" key="2">
    <source>
        <dbReference type="EMBL" id="PRQ02663.1"/>
    </source>
</evidence>
<comment type="caution">
    <text evidence="2">The sequence shown here is derived from an EMBL/GenBank/DDBJ whole genome shotgun (WGS) entry which is preliminary data.</text>
</comment>
<feature type="region of interest" description="Disordered" evidence="1">
    <location>
        <begin position="1"/>
        <end position="32"/>
    </location>
</feature>